<dbReference type="PANTHER" id="PTHR10933">
    <property type="entry name" value="IMMUNOGLOBULIN-BINDING PROTEIN 1"/>
    <property type="match status" value="1"/>
</dbReference>
<dbReference type="GO" id="GO:0005829">
    <property type="term" value="C:cytosol"/>
    <property type="evidence" value="ECO:0007669"/>
    <property type="project" value="TreeGrafter"/>
</dbReference>
<dbReference type="PANTHER" id="PTHR10933:SF9">
    <property type="entry name" value="IMMUNOGLOBULIN-BINDING PROTEIN 1"/>
    <property type="match status" value="1"/>
</dbReference>
<sequence length="383" mass="42894">MSSFASPTSGTSDSTTSDSTSTSVTKKGDSGDSRIPSLNEEFTTAITTIDSDPNRALTLLTSVALKVSNLSLFSKSEELTDISTNSLRYLLLPFYLAKSTTGISEMNPHKRLKNITNATSLYYQYLTQCLTYGSIISSEDVTFVQNLVDSKGSSEIPTILVDRDSKIRRFKEQKQAETTINNLQNMLARRGKLGVESEDIFEGNDAETIMRELYVEEMKRSAVEAIEEIGNAGREVEMLRFRIGREEEGGGGGAKEDTRAPPQRSSLPTTHLTKSNINEFVFKASALKNGVFRPGWNLPTMSLEELGEIEYRDAMARAEKQKEDEEANKGKARRYEYIVRDGLEDDEDLVEKSAEEDRRWDEFKDSNKRGWGNKKGDVGDRNF</sequence>
<feature type="region of interest" description="Disordered" evidence="1">
    <location>
        <begin position="346"/>
        <end position="383"/>
    </location>
</feature>
<dbReference type="Gene3D" id="1.25.40.540">
    <property type="entry name" value="TAP42-like family"/>
    <property type="match status" value="1"/>
</dbReference>
<evidence type="ECO:0000313" key="3">
    <source>
        <dbReference type="Proteomes" id="UP001165160"/>
    </source>
</evidence>
<protein>
    <recommendedName>
        <fullName evidence="4">TAP42-like protein</fullName>
    </recommendedName>
</protein>
<dbReference type="GO" id="GO:0051721">
    <property type="term" value="F:protein phosphatase 2A binding"/>
    <property type="evidence" value="ECO:0007669"/>
    <property type="project" value="TreeGrafter"/>
</dbReference>
<feature type="compositionally biased region" description="Basic and acidic residues" evidence="1">
    <location>
        <begin position="245"/>
        <end position="259"/>
    </location>
</feature>
<accession>A0A9W7F0M6</accession>
<feature type="compositionally biased region" description="Polar residues" evidence="1">
    <location>
        <begin position="263"/>
        <end position="272"/>
    </location>
</feature>
<gene>
    <name evidence="2" type="ORF">TrVE_jg1590</name>
</gene>
<dbReference type="InterPro" id="IPR038511">
    <property type="entry name" value="TAP42/TAP46-like_sf"/>
</dbReference>
<comment type="caution">
    <text evidence="2">The sequence shown here is derived from an EMBL/GenBank/DDBJ whole genome shotgun (WGS) entry which is preliminary data.</text>
</comment>
<dbReference type="AlphaFoldDB" id="A0A9W7F0M6"/>
<reference evidence="3" key="1">
    <citation type="journal article" date="2023" name="Commun. Biol.">
        <title>Genome analysis of Parmales, the sister group of diatoms, reveals the evolutionary specialization of diatoms from phago-mixotrophs to photoautotrophs.</title>
        <authorList>
            <person name="Ban H."/>
            <person name="Sato S."/>
            <person name="Yoshikawa S."/>
            <person name="Yamada K."/>
            <person name="Nakamura Y."/>
            <person name="Ichinomiya M."/>
            <person name="Sato N."/>
            <person name="Blanc-Mathieu R."/>
            <person name="Endo H."/>
            <person name="Kuwata A."/>
            <person name="Ogata H."/>
        </authorList>
    </citation>
    <scope>NUCLEOTIDE SEQUENCE [LARGE SCALE GENOMIC DNA]</scope>
    <source>
        <strain evidence="3">NIES 3699</strain>
    </source>
</reference>
<dbReference type="Proteomes" id="UP001165160">
    <property type="component" value="Unassembled WGS sequence"/>
</dbReference>
<dbReference type="InterPro" id="IPR007304">
    <property type="entry name" value="TAP46-like"/>
</dbReference>
<feature type="compositionally biased region" description="Basic and acidic residues" evidence="1">
    <location>
        <begin position="350"/>
        <end position="383"/>
    </location>
</feature>
<keyword evidence="3" id="KW-1185">Reference proteome</keyword>
<feature type="compositionally biased region" description="Low complexity" evidence="1">
    <location>
        <begin position="8"/>
        <end position="25"/>
    </location>
</feature>
<feature type="region of interest" description="Disordered" evidence="1">
    <location>
        <begin position="317"/>
        <end position="336"/>
    </location>
</feature>
<name>A0A9W7F0M6_9STRA</name>
<dbReference type="GO" id="GO:0035303">
    <property type="term" value="P:regulation of dephosphorylation"/>
    <property type="evidence" value="ECO:0007669"/>
    <property type="project" value="TreeGrafter"/>
</dbReference>
<organism evidence="2 3">
    <name type="scientific">Triparma verrucosa</name>
    <dbReference type="NCBI Taxonomy" id="1606542"/>
    <lineage>
        <taxon>Eukaryota</taxon>
        <taxon>Sar</taxon>
        <taxon>Stramenopiles</taxon>
        <taxon>Ochrophyta</taxon>
        <taxon>Bolidophyceae</taxon>
        <taxon>Parmales</taxon>
        <taxon>Triparmaceae</taxon>
        <taxon>Triparma</taxon>
    </lineage>
</organism>
<dbReference type="EMBL" id="BRXX01000203">
    <property type="protein sequence ID" value="GMH97580.1"/>
    <property type="molecule type" value="Genomic_DNA"/>
</dbReference>
<proteinExistence type="predicted"/>
<feature type="region of interest" description="Disordered" evidence="1">
    <location>
        <begin position="245"/>
        <end position="272"/>
    </location>
</feature>
<evidence type="ECO:0008006" key="4">
    <source>
        <dbReference type="Google" id="ProtNLM"/>
    </source>
</evidence>
<evidence type="ECO:0000256" key="1">
    <source>
        <dbReference type="SAM" id="MobiDB-lite"/>
    </source>
</evidence>
<feature type="region of interest" description="Disordered" evidence="1">
    <location>
        <begin position="1"/>
        <end position="36"/>
    </location>
</feature>
<dbReference type="GO" id="GO:0009966">
    <property type="term" value="P:regulation of signal transduction"/>
    <property type="evidence" value="ECO:0007669"/>
    <property type="project" value="InterPro"/>
</dbReference>
<evidence type="ECO:0000313" key="2">
    <source>
        <dbReference type="EMBL" id="GMH97580.1"/>
    </source>
</evidence>
<dbReference type="Pfam" id="PF04177">
    <property type="entry name" value="TAP42"/>
    <property type="match status" value="1"/>
</dbReference>